<evidence type="ECO:0000256" key="1">
    <source>
        <dbReference type="ARBA" id="ARBA00004370"/>
    </source>
</evidence>
<keyword evidence="5" id="KW-0812">Transmembrane</keyword>
<name>A0AAE3D999_9FIRM</name>
<dbReference type="InterPro" id="IPR005311">
    <property type="entry name" value="PBP_dimer"/>
</dbReference>
<dbReference type="RefSeq" id="WP_308458867.1">
    <property type="nucleotide sequence ID" value="NZ_JAJEPS010000003.1"/>
</dbReference>
<protein>
    <submittedName>
        <fullName evidence="8">Penicillin-binding protein 2</fullName>
    </submittedName>
</protein>
<dbReference type="InterPro" id="IPR001460">
    <property type="entry name" value="PCN-bd_Tpept"/>
</dbReference>
<comment type="similarity">
    <text evidence="2">Belongs to the transpeptidase family.</text>
</comment>
<dbReference type="Gene3D" id="3.40.710.10">
    <property type="entry name" value="DD-peptidase/beta-lactamase superfamily"/>
    <property type="match status" value="1"/>
</dbReference>
<proteinExistence type="inferred from homology"/>
<dbReference type="AlphaFoldDB" id="A0AAE3D999"/>
<feature type="transmembrane region" description="Helical" evidence="5">
    <location>
        <begin position="21"/>
        <end position="42"/>
    </location>
</feature>
<accession>A0AAE3D999</accession>
<dbReference type="SUPFAM" id="SSF56519">
    <property type="entry name" value="Penicillin binding protein dimerisation domain"/>
    <property type="match status" value="1"/>
</dbReference>
<feature type="region of interest" description="Disordered" evidence="4">
    <location>
        <begin position="650"/>
        <end position="729"/>
    </location>
</feature>
<evidence type="ECO:0000313" key="9">
    <source>
        <dbReference type="Proteomes" id="UP001198220"/>
    </source>
</evidence>
<evidence type="ECO:0000259" key="7">
    <source>
        <dbReference type="Pfam" id="PF03717"/>
    </source>
</evidence>
<evidence type="ECO:0000313" key="8">
    <source>
        <dbReference type="EMBL" id="MCC2125433.1"/>
    </source>
</evidence>
<dbReference type="GO" id="GO:0005886">
    <property type="term" value="C:plasma membrane"/>
    <property type="evidence" value="ECO:0007669"/>
    <property type="project" value="TreeGrafter"/>
</dbReference>
<dbReference type="GO" id="GO:0008658">
    <property type="term" value="F:penicillin binding"/>
    <property type="evidence" value="ECO:0007669"/>
    <property type="project" value="InterPro"/>
</dbReference>
<dbReference type="Pfam" id="PF00905">
    <property type="entry name" value="Transpeptidase"/>
    <property type="match status" value="1"/>
</dbReference>
<comment type="caution">
    <text evidence="8">The sequence shown here is derived from an EMBL/GenBank/DDBJ whole genome shotgun (WGS) entry which is preliminary data.</text>
</comment>
<keyword evidence="5" id="KW-1133">Transmembrane helix</keyword>
<evidence type="ECO:0000256" key="3">
    <source>
        <dbReference type="ARBA" id="ARBA00023136"/>
    </source>
</evidence>
<feature type="compositionally biased region" description="Acidic residues" evidence="4">
    <location>
        <begin position="660"/>
        <end position="671"/>
    </location>
</feature>
<dbReference type="SUPFAM" id="SSF56601">
    <property type="entry name" value="beta-lactamase/transpeptidase-like"/>
    <property type="match status" value="1"/>
</dbReference>
<dbReference type="InterPro" id="IPR050515">
    <property type="entry name" value="Beta-lactam/transpept"/>
</dbReference>
<organism evidence="8 9">
    <name type="scientific">Hominiventricola filiformis</name>
    <dbReference type="NCBI Taxonomy" id="2885352"/>
    <lineage>
        <taxon>Bacteria</taxon>
        <taxon>Bacillati</taxon>
        <taxon>Bacillota</taxon>
        <taxon>Clostridia</taxon>
        <taxon>Lachnospirales</taxon>
        <taxon>Lachnospiraceae</taxon>
        <taxon>Hominiventricola</taxon>
    </lineage>
</organism>
<dbReference type="Pfam" id="PF03717">
    <property type="entry name" value="PBP_dimer"/>
    <property type="match status" value="1"/>
</dbReference>
<dbReference type="EMBL" id="JAJEPS010000003">
    <property type="protein sequence ID" value="MCC2125433.1"/>
    <property type="molecule type" value="Genomic_DNA"/>
</dbReference>
<dbReference type="PANTHER" id="PTHR30627">
    <property type="entry name" value="PEPTIDOGLYCAN D,D-TRANSPEPTIDASE"/>
    <property type="match status" value="1"/>
</dbReference>
<sequence length="729" mass="80366">MSRHRRKLTRKQKITLKMKQKLALLFVVIVLVLLAVIIRLVYINRVSGERYTKKVLAQQDANSTTLPYKRGDIYDRNGTVLATSEKVYNLILDPKVLWEYHDEDPEKDYVEPTLQALVSCFEIDRSELDTLMSEKKDSHYVPLKKQLTKDQVQGFLDMQDEKDDKGNKVNRIEGVWLEEDYLRRYPYDSLACNVIGYTVSGNVGQYGIEQQYSSTLNGENGRSYNFLNEDLEQDKTVRAAVDGDSVVSTIDVTLQEIVEKAIDEFQEKYRDAAREGAGSKTAAAIMMDPNTGEILAMSSNRRYDLNNPYDVVANGLYSEEDAANLSEEDRLNALNELWRNFCVSDTYEPGSTAKPITVAAALETGVVHDGDTFLCDGNQTVGGHTIWCAKKIGHGIIDLEGALKYSCNDALMQIAAKLGEENYSRYQNLFNLGLRTGIDLPGEARTDSLIYYPAGSAPSENLTMGATDLATNSFGQNFNVTMIQMVSAFSATINGGSYYQPHVVKKILDSDGGTLRNVEPVVLRKPISAKTSALIRKYLYNTIYGPQDANGNNATGKSARIAGYSLGGKTGTAEKIPRDKTNYLVSFIGFAPADDPQVVLYVVVDEPNAAKQSTSSFAIEIWKNIMKEALPYLNIYPTEEIPDDLKAEVEAEQAAAAAASEEEPSEEEAPLEEGTVIDPQTGETVTMPDPDSVDQSSDDVLGDSPVNENLVDIVPQDGAEDSSAGNPTE</sequence>
<dbReference type="Proteomes" id="UP001198220">
    <property type="component" value="Unassembled WGS sequence"/>
</dbReference>
<keyword evidence="9" id="KW-1185">Reference proteome</keyword>
<dbReference type="InterPro" id="IPR036138">
    <property type="entry name" value="PBP_dimer_sf"/>
</dbReference>
<evidence type="ECO:0000256" key="5">
    <source>
        <dbReference type="SAM" id="Phobius"/>
    </source>
</evidence>
<comment type="subcellular location">
    <subcellularLocation>
        <location evidence="1">Membrane</location>
    </subcellularLocation>
</comment>
<evidence type="ECO:0000256" key="2">
    <source>
        <dbReference type="ARBA" id="ARBA00007171"/>
    </source>
</evidence>
<keyword evidence="3 5" id="KW-0472">Membrane</keyword>
<evidence type="ECO:0000259" key="6">
    <source>
        <dbReference type="Pfam" id="PF00905"/>
    </source>
</evidence>
<evidence type="ECO:0000256" key="4">
    <source>
        <dbReference type="SAM" id="MobiDB-lite"/>
    </source>
</evidence>
<gene>
    <name evidence="8" type="ORF">LKD36_04485</name>
</gene>
<reference evidence="8 9" key="1">
    <citation type="submission" date="2021-10" db="EMBL/GenBank/DDBJ databases">
        <title>Anaerobic single-cell dispensing facilitates the cultivation of human gut bacteria.</title>
        <authorList>
            <person name="Afrizal A."/>
        </authorList>
    </citation>
    <scope>NUCLEOTIDE SEQUENCE [LARGE SCALE GENOMIC DNA]</scope>
    <source>
        <strain evidence="8 9">CLA-AA-H276</strain>
    </source>
</reference>
<feature type="domain" description="Penicillin-binding protein transpeptidase" evidence="6">
    <location>
        <begin position="283"/>
        <end position="627"/>
    </location>
</feature>
<feature type="domain" description="Penicillin-binding protein dimerisation" evidence="7">
    <location>
        <begin position="69"/>
        <end position="224"/>
    </location>
</feature>
<dbReference type="Gene3D" id="3.90.1310.10">
    <property type="entry name" value="Penicillin-binding protein 2a (Domain 2)"/>
    <property type="match status" value="1"/>
</dbReference>
<dbReference type="GO" id="GO:0071555">
    <property type="term" value="P:cell wall organization"/>
    <property type="evidence" value="ECO:0007669"/>
    <property type="project" value="TreeGrafter"/>
</dbReference>
<dbReference type="InterPro" id="IPR012338">
    <property type="entry name" value="Beta-lactam/transpept-like"/>
</dbReference>